<organism evidence="1">
    <name type="scientific">viral metagenome</name>
    <dbReference type="NCBI Taxonomy" id="1070528"/>
    <lineage>
        <taxon>unclassified sequences</taxon>
        <taxon>metagenomes</taxon>
        <taxon>organismal metagenomes</taxon>
    </lineage>
</organism>
<proteinExistence type="predicted"/>
<reference evidence="1" key="1">
    <citation type="journal article" date="2020" name="Nature">
        <title>Giant virus diversity and host interactions through global metagenomics.</title>
        <authorList>
            <person name="Schulz F."/>
            <person name="Roux S."/>
            <person name="Paez-Espino D."/>
            <person name="Jungbluth S."/>
            <person name="Walsh D.A."/>
            <person name="Denef V.J."/>
            <person name="McMahon K.D."/>
            <person name="Konstantinidis K.T."/>
            <person name="Eloe-Fadrosh E.A."/>
            <person name="Kyrpides N.C."/>
            <person name="Woyke T."/>
        </authorList>
    </citation>
    <scope>NUCLEOTIDE SEQUENCE</scope>
    <source>
        <strain evidence="1">GVMAG-M-3300023184-16</strain>
    </source>
</reference>
<dbReference type="EMBL" id="MN740015">
    <property type="protein sequence ID" value="QHT83955.1"/>
    <property type="molecule type" value="Genomic_DNA"/>
</dbReference>
<evidence type="ECO:0000313" key="1">
    <source>
        <dbReference type="EMBL" id="QHT83955.1"/>
    </source>
</evidence>
<sequence>MSFDISLYFIIIIYKNMTTNSDDVPTNRKLPENDTQISEKFIDMCKRRTNHKFLGRRFGTLSNDTKAEIFKLEMSMCLETHYMKCLKHVNDSRIYQTEPVSSLDICEPLIHEYMKEFSPSRLSQPSRS</sequence>
<protein>
    <submittedName>
        <fullName evidence="1">Uncharacterized protein</fullName>
    </submittedName>
</protein>
<accession>A0A6C0HUW3</accession>
<dbReference type="AlphaFoldDB" id="A0A6C0HUW3"/>
<name>A0A6C0HUW3_9ZZZZ</name>